<evidence type="ECO:0000256" key="1">
    <source>
        <dbReference type="SAM" id="MobiDB-lite"/>
    </source>
</evidence>
<dbReference type="InterPro" id="IPR005183">
    <property type="entry name" value="DUF305_CopM-like"/>
</dbReference>
<dbReference type="EMBL" id="CADCWF010000312">
    <property type="protein sequence ID" value="CAA9577132.1"/>
    <property type="molecule type" value="Genomic_DNA"/>
</dbReference>
<feature type="region of interest" description="Disordered" evidence="1">
    <location>
        <begin position="1"/>
        <end position="23"/>
    </location>
</feature>
<dbReference type="Pfam" id="PF03713">
    <property type="entry name" value="DUF305"/>
    <property type="match status" value="1"/>
</dbReference>
<dbReference type="PANTHER" id="PTHR36933">
    <property type="entry name" value="SLL0788 PROTEIN"/>
    <property type="match status" value="1"/>
</dbReference>
<dbReference type="PANTHER" id="PTHR36933:SF1">
    <property type="entry name" value="SLL0788 PROTEIN"/>
    <property type="match status" value="1"/>
</dbReference>
<protein>
    <submittedName>
        <fullName evidence="3">Putative secreted protein</fullName>
    </submittedName>
</protein>
<dbReference type="Gene3D" id="1.20.1260.10">
    <property type="match status" value="1"/>
</dbReference>
<accession>A0A6J4VIS3</accession>
<gene>
    <name evidence="3" type="ORF">AVDCRST_MAG59-4256</name>
</gene>
<dbReference type="InterPro" id="IPR012347">
    <property type="entry name" value="Ferritin-like"/>
</dbReference>
<feature type="compositionally biased region" description="Basic and acidic residues" evidence="1">
    <location>
        <begin position="10"/>
        <end position="22"/>
    </location>
</feature>
<reference evidence="3" key="1">
    <citation type="submission" date="2020-02" db="EMBL/GenBank/DDBJ databases">
        <authorList>
            <person name="Meier V. D."/>
        </authorList>
    </citation>
    <scope>NUCLEOTIDE SEQUENCE</scope>
    <source>
        <strain evidence="3">AVDCRST_MAG59</strain>
    </source>
</reference>
<organism evidence="3">
    <name type="scientific">uncultured Thermomicrobiales bacterium</name>
    <dbReference type="NCBI Taxonomy" id="1645740"/>
    <lineage>
        <taxon>Bacteria</taxon>
        <taxon>Pseudomonadati</taxon>
        <taxon>Thermomicrobiota</taxon>
        <taxon>Thermomicrobia</taxon>
        <taxon>Thermomicrobiales</taxon>
        <taxon>environmental samples</taxon>
    </lineage>
</organism>
<proteinExistence type="predicted"/>
<evidence type="ECO:0000259" key="2">
    <source>
        <dbReference type="Pfam" id="PF03713"/>
    </source>
</evidence>
<sequence length="222" mass="23965">METTSTRPALVKERSKEEDRPRPSSRALPLALVLAVGVALLAGAAAALAWTQAAGSPADDSADAGFARDMAFHHSQAVEMAWIAFDRSQDPAIRTLATDIVLTQQAQIGMMRGWLDAWGLAPTGWEPRMAWMGHPMDGPMPGMASPEEVASLRELPPSVADGRFLELMIRHHEGGLEMARAGIELGEQPVVRRLAESILTSQRYEIEAMEAMLAGEASRSTP</sequence>
<dbReference type="AlphaFoldDB" id="A0A6J4VIS3"/>
<name>A0A6J4VIS3_9BACT</name>
<evidence type="ECO:0000313" key="3">
    <source>
        <dbReference type="EMBL" id="CAA9577132.1"/>
    </source>
</evidence>
<feature type="domain" description="DUF305" evidence="2">
    <location>
        <begin position="63"/>
        <end position="213"/>
    </location>
</feature>